<gene>
    <name evidence="1" type="ORF">SS50377_14587</name>
    <name evidence="2" type="ORF">SS50377_21537</name>
</gene>
<dbReference type="EMBL" id="KI546094">
    <property type="protein sequence ID" value="EST45515.1"/>
    <property type="molecule type" value="Genomic_DNA"/>
</dbReference>
<dbReference type="EMBL" id="AUWU02000002">
    <property type="protein sequence ID" value="KAH0576000.1"/>
    <property type="molecule type" value="Genomic_DNA"/>
</dbReference>
<dbReference type="VEuPathDB" id="GiardiaDB:SS50377_21537"/>
<reference evidence="2" key="2">
    <citation type="submission" date="2020-12" db="EMBL/GenBank/DDBJ databases">
        <title>New Spironucleus salmonicida genome in near-complete chromosomes.</title>
        <authorList>
            <person name="Xu F."/>
            <person name="Kurt Z."/>
            <person name="Jimenez-Gonzalez A."/>
            <person name="Astvaldsson A."/>
            <person name="Andersson J.O."/>
            <person name="Svard S.G."/>
        </authorList>
    </citation>
    <scope>NUCLEOTIDE SEQUENCE</scope>
    <source>
        <strain evidence="2">ATCC 50377</strain>
    </source>
</reference>
<organism evidence="1">
    <name type="scientific">Spironucleus salmonicida</name>
    <dbReference type="NCBI Taxonomy" id="348837"/>
    <lineage>
        <taxon>Eukaryota</taxon>
        <taxon>Metamonada</taxon>
        <taxon>Diplomonadida</taxon>
        <taxon>Hexamitidae</taxon>
        <taxon>Hexamitinae</taxon>
        <taxon>Spironucleus</taxon>
    </lineage>
</organism>
<accession>V6LLH6</accession>
<name>V6LLH6_9EUKA</name>
<keyword evidence="3" id="KW-1185">Reference proteome</keyword>
<evidence type="ECO:0000313" key="3">
    <source>
        <dbReference type="Proteomes" id="UP000018208"/>
    </source>
</evidence>
<reference evidence="1 2" key="1">
    <citation type="journal article" date="2014" name="PLoS Genet.">
        <title>The Genome of Spironucleus salmonicida Highlights a Fish Pathogen Adapted to Fluctuating Environments.</title>
        <authorList>
            <person name="Xu F."/>
            <person name="Jerlstrom-Hultqvist J."/>
            <person name="Einarsson E."/>
            <person name="Astvaldsson A."/>
            <person name="Svard S.G."/>
            <person name="Andersson J.O."/>
        </authorList>
    </citation>
    <scope>NUCLEOTIDE SEQUENCE</scope>
    <source>
        <strain evidence="2">ATCC 50377</strain>
    </source>
</reference>
<dbReference type="AlphaFoldDB" id="V6LLH6"/>
<proteinExistence type="predicted"/>
<evidence type="ECO:0000313" key="2">
    <source>
        <dbReference type="EMBL" id="KAH0576000.1"/>
    </source>
</evidence>
<protein>
    <submittedName>
        <fullName evidence="1">Uncharacterized protein</fullName>
    </submittedName>
</protein>
<dbReference type="Proteomes" id="UP000018208">
    <property type="component" value="Unassembled WGS sequence"/>
</dbReference>
<sequence length="521" mass="59834">MSFKVADIPYSFKVVHKQSQHATYVRKESVAKNLRLDPPKEDKFSDLLILQGTHALTAPRRIESFNHNNTADFDAIMLPKRGQNFPENAVFGSLSDAKSPDSLMLTADLKNTYKKQKDIVERLNLKINSPELSRDTLSNTDELIYIENASFIENQGDKEAANKFIISAKQEMRPGEVLGVQAPKRSGQQVLQKQENGVSQQSKMIANTFDYSVNRNVSYGGGDQQAIRESVSTKQFNETKKYFSGTINQNPDPSLEHQLTRKLCQDEFTNLHNPSKCKALPFTQARRGNRTNSFATISSQQDIIGVRQTSFNQTQKKHFNESIRLNTQNQGDQSFTKKLCQEEFTTLNNPNNTKVIPFTIQQQPNIQTQKSISSMKHSIVLDQIMKPYQISPKQKMINSRIQQIENKLNLSRTSNHTFNEQKVKELKNSIFNDIQQHKQKYVQGQKAHSFKARKFDYYEPNQIITSKLLIDDQPAVQLRLKKQTNKRDFNAKMIESQQTEYLEGSIAQLMASQHNNWFEFI</sequence>
<evidence type="ECO:0000313" key="1">
    <source>
        <dbReference type="EMBL" id="EST45515.1"/>
    </source>
</evidence>